<dbReference type="KEGG" id="pfp:PFL1_06428"/>
<proteinExistence type="predicted"/>
<dbReference type="eggNOG" id="ENOG502RE3H">
    <property type="taxonomic scope" value="Eukaryota"/>
</dbReference>
<reference evidence="3 4" key="1">
    <citation type="journal article" date="2013" name="Plant Cell">
        <title>The transition from a phytopathogenic smut ancestor to an anamorphic biocontrol agent deciphered by comparative whole-genome analysis.</title>
        <authorList>
            <person name="Lefebvre F."/>
            <person name="Joly D.L."/>
            <person name="Labbe C."/>
            <person name="Teichmann B."/>
            <person name="Linning R."/>
            <person name="Belzile F."/>
            <person name="Bakkeren G."/>
            <person name="Belanger R.R."/>
        </authorList>
    </citation>
    <scope>NUCLEOTIDE SEQUENCE [LARGE SCALE GENOMIC DNA]</scope>
    <source>
        <strain evidence="3 4">PF-1</strain>
    </source>
</reference>
<organism evidence="3 4">
    <name type="scientific">Pseudozyma flocculosa PF-1</name>
    <dbReference type="NCBI Taxonomy" id="1277687"/>
    <lineage>
        <taxon>Eukaryota</taxon>
        <taxon>Fungi</taxon>
        <taxon>Dikarya</taxon>
        <taxon>Basidiomycota</taxon>
        <taxon>Ustilaginomycotina</taxon>
        <taxon>Ustilaginomycetes</taxon>
        <taxon>Ustilaginales</taxon>
        <taxon>Ustilaginaceae</taxon>
        <taxon>Pseudozyma</taxon>
    </lineage>
</organism>
<accession>A0A061H165</accession>
<dbReference type="EMBL" id="KE361648">
    <property type="protein sequence ID" value="EPQ25973.1"/>
    <property type="molecule type" value="Genomic_DNA"/>
</dbReference>
<dbReference type="RefSeq" id="XP_007882160.1">
    <property type="nucleotide sequence ID" value="XM_007883969.1"/>
</dbReference>
<dbReference type="InterPro" id="IPR037176">
    <property type="entry name" value="Osmotin/thaumatin-like_sf"/>
</dbReference>
<gene>
    <name evidence="3" type="ORF">PFL1_06428</name>
</gene>
<name>A0A061H165_9BASI</name>
<feature type="chain" id="PRO_5001599352" evidence="2">
    <location>
        <begin position="24"/>
        <end position="188"/>
    </location>
</feature>
<evidence type="ECO:0000313" key="4">
    <source>
        <dbReference type="Proteomes" id="UP000053664"/>
    </source>
</evidence>
<keyword evidence="2" id="KW-0732">Signal</keyword>
<dbReference type="GeneID" id="19320504"/>
<dbReference type="OrthoDB" id="2546510at2759"/>
<evidence type="ECO:0000256" key="2">
    <source>
        <dbReference type="SAM" id="SignalP"/>
    </source>
</evidence>
<dbReference type="SUPFAM" id="SSF49870">
    <property type="entry name" value="Osmotin, thaumatin-like protein"/>
    <property type="match status" value="1"/>
</dbReference>
<protein>
    <submittedName>
        <fullName evidence="3">Uncharacterized protein</fullName>
    </submittedName>
</protein>
<evidence type="ECO:0000313" key="3">
    <source>
        <dbReference type="EMBL" id="EPQ25973.1"/>
    </source>
</evidence>
<evidence type="ECO:0000256" key="1">
    <source>
        <dbReference type="SAM" id="MobiDB-lite"/>
    </source>
</evidence>
<feature type="region of interest" description="Disordered" evidence="1">
    <location>
        <begin position="158"/>
        <end position="177"/>
    </location>
</feature>
<dbReference type="Proteomes" id="UP000053664">
    <property type="component" value="Unassembled WGS sequence"/>
</dbReference>
<dbReference type="HOGENOM" id="CLU_1503247_0_0_1"/>
<feature type="signal peptide" evidence="2">
    <location>
        <begin position="1"/>
        <end position="23"/>
    </location>
</feature>
<dbReference type="AlphaFoldDB" id="A0A061H165"/>
<sequence>MHFPTKALLAILATSVGLATSAAVPPHVELQDRSSKITFTVLNKCKHSFAPIFTPPLPGRSSWPVLAHNEQAVHTFKSDTYRGKVFSPLRKADTTTGDGATWGELALDDGDYNVSLEGGYNVPLLIWNQGRQYQGYCTPAWCDGPSCKDAYKASSGLLEGQGQRSGGETRKPNHSCPPSFGNWIVQFC</sequence>